<dbReference type="RefSeq" id="XP_022236615.1">
    <property type="nucleotide sequence ID" value="XM_022380907.1"/>
</dbReference>
<feature type="compositionally biased region" description="Polar residues" evidence="1">
    <location>
        <begin position="564"/>
        <end position="573"/>
    </location>
</feature>
<feature type="region of interest" description="Disordered" evidence="1">
    <location>
        <begin position="109"/>
        <end position="130"/>
    </location>
</feature>
<feature type="compositionally biased region" description="Basic and acidic residues" evidence="1">
    <location>
        <begin position="538"/>
        <end position="547"/>
    </location>
</feature>
<dbReference type="RefSeq" id="XP_022236614.1">
    <property type="nucleotide sequence ID" value="XM_022380906.1"/>
</dbReference>
<protein>
    <submittedName>
        <fullName evidence="3">Uncharacterized protein LOC111084116 isoform X1</fullName>
    </submittedName>
    <submittedName>
        <fullName evidence="4">Uncharacterized protein LOC111084116 isoform X2</fullName>
    </submittedName>
</protein>
<evidence type="ECO:0000256" key="1">
    <source>
        <dbReference type="SAM" id="MobiDB-lite"/>
    </source>
</evidence>
<feature type="region of interest" description="Disordered" evidence="1">
    <location>
        <begin position="147"/>
        <end position="171"/>
    </location>
</feature>
<name>A0ABM1RZ10_LIMPO</name>
<feature type="compositionally biased region" description="Polar residues" evidence="1">
    <location>
        <begin position="410"/>
        <end position="422"/>
    </location>
</feature>
<evidence type="ECO:0000313" key="2">
    <source>
        <dbReference type="Proteomes" id="UP000694941"/>
    </source>
</evidence>
<reference evidence="3 4" key="1">
    <citation type="submission" date="2025-05" db="UniProtKB">
        <authorList>
            <consortium name="RefSeq"/>
        </authorList>
    </citation>
    <scope>IDENTIFICATION</scope>
    <source>
        <tissue evidence="3 4">Muscle</tissue>
    </source>
</reference>
<feature type="region of interest" description="Disordered" evidence="1">
    <location>
        <begin position="209"/>
        <end position="233"/>
    </location>
</feature>
<evidence type="ECO:0000313" key="3">
    <source>
        <dbReference type="RefSeq" id="XP_022236614.1"/>
    </source>
</evidence>
<feature type="compositionally biased region" description="Polar residues" evidence="1">
    <location>
        <begin position="523"/>
        <end position="536"/>
    </location>
</feature>
<keyword evidence="2" id="KW-1185">Reference proteome</keyword>
<organism evidence="2 4">
    <name type="scientific">Limulus polyphemus</name>
    <name type="common">Atlantic horseshoe crab</name>
    <dbReference type="NCBI Taxonomy" id="6850"/>
    <lineage>
        <taxon>Eukaryota</taxon>
        <taxon>Metazoa</taxon>
        <taxon>Ecdysozoa</taxon>
        <taxon>Arthropoda</taxon>
        <taxon>Chelicerata</taxon>
        <taxon>Merostomata</taxon>
        <taxon>Xiphosura</taxon>
        <taxon>Limulidae</taxon>
        <taxon>Limulus</taxon>
    </lineage>
</organism>
<gene>
    <name evidence="3 4" type="primary">LOC111084116</name>
</gene>
<sequence length="600" mass="65812">MTFKPVVLNNMNSKIRTNEGFINSHQYNTKLAVQPLQEDIEQSNSDLNFKPVVLNNVYDTSLAVEKAPFYKAGDDLFQYVMSKVSSALMSLNHASNKETVGLSTRLANPSVARDSQTSLTQTTNPQPNSSYVEVFKNGENQFKVEHRKSSYPQLQTGNKEQNSSRTSQVKVDNWKNKELQQSSKLKKDSVCQELIILSHHQLESNSGIVTQPLDHKDSSPAVVTSSLDHKDSSPAVVTQPLAHRDSSPVVVASSLAHKDSSPAVVTQPLAHKDSSPAVVTQPLDHKDSSPAVVASSLAHKDSSPAVVTQPLAHKDSSPVVVASSLDHNDSSSCSRTTQDFTSKPGKTAVMFASDLLSKSTGLEAEIEMKSEGSLALSNPNVALQCNTSRDSRYEKSQSLSSKQPKEKPTSDYSNTFENSIPSHNEENLHKNVHSSGNTSSSVKEELDNDETLKSVSESIEMESMATDSTSKKDVTSNGKTKEKEVRSKLSLNTREIPELNKNQENKEVRSKLSLNTREIPELNKNQEVQSKLSLNTREIPELNKNQENKNMFKPSDKHADDFPSFSSLNSLTGFTDMETPSISLSSSVSNKLSGSDVEDF</sequence>
<feature type="compositionally biased region" description="Basic and acidic residues" evidence="1">
    <location>
        <begin position="495"/>
        <end position="510"/>
    </location>
</feature>
<feature type="region of interest" description="Disordered" evidence="1">
    <location>
        <begin position="323"/>
        <end position="342"/>
    </location>
</feature>
<evidence type="ECO:0000313" key="4">
    <source>
        <dbReference type="RefSeq" id="XP_022236615.1"/>
    </source>
</evidence>
<dbReference type="GeneID" id="111084116"/>
<feature type="compositionally biased region" description="Basic and acidic residues" evidence="1">
    <location>
        <begin position="469"/>
        <end position="487"/>
    </location>
</feature>
<feature type="compositionally biased region" description="Polar residues" evidence="1">
    <location>
        <begin position="150"/>
        <end position="170"/>
    </location>
</feature>
<dbReference type="Proteomes" id="UP000694941">
    <property type="component" value="Unplaced"/>
</dbReference>
<feature type="region of interest" description="Disordered" evidence="1">
    <location>
        <begin position="523"/>
        <end position="600"/>
    </location>
</feature>
<feature type="compositionally biased region" description="Low complexity" evidence="1">
    <location>
        <begin position="581"/>
        <end position="600"/>
    </location>
</feature>
<proteinExistence type="predicted"/>
<feature type="region of interest" description="Disordered" evidence="1">
    <location>
        <begin position="492"/>
        <end position="511"/>
    </location>
</feature>
<feature type="region of interest" description="Disordered" evidence="1">
    <location>
        <begin position="387"/>
        <end position="487"/>
    </location>
</feature>
<accession>A0ABM1RZ10</accession>